<feature type="compositionally biased region" description="Basic and acidic residues" evidence="1">
    <location>
        <begin position="286"/>
        <end position="298"/>
    </location>
</feature>
<proteinExistence type="predicted"/>
<dbReference type="Proteomes" id="UP000006514">
    <property type="component" value="Unassembled WGS sequence"/>
</dbReference>
<gene>
    <name evidence="2" type="ORF">AURDEDRAFT_174521</name>
</gene>
<feature type="compositionally biased region" description="Pro residues" evidence="1">
    <location>
        <begin position="323"/>
        <end position="333"/>
    </location>
</feature>
<keyword evidence="3" id="KW-1185">Reference proteome</keyword>
<feature type="region of interest" description="Disordered" evidence="1">
    <location>
        <begin position="1"/>
        <end position="20"/>
    </location>
</feature>
<organism evidence="2 3">
    <name type="scientific">Auricularia subglabra (strain TFB-10046 / SS5)</name>
    <name type="common">White-rot fungus</name>
    <name type="synonym">Auricularia delicata (strain TFB10046)</name>
    <dbReference type="NCBI Taxonomy" id="717982"/>
    <lineage>
        <taxon>Eukaryota</taxon>
        <taxon>Fungi</taxon>
        <taxon>Dikarya</taxon>
        <taxon>Basidiomycota</taxon>
        <taxon>Agaricomycotina</taxon>
        <taxon>Agaricomycetes</taxon>
        <taxon>Auriculariales</taxon>
        <taxon>Auriculariaceae</taxon>
        <taxon>Auricularia</taxon>
    </lineage>
</organism>
<dbReference type="KEGG" id="adl:AURDEDRAFT_174521"/>
<sequence length="474" mass="52125">MALGTPFTPLIRQRRNSTPDPATLARVEAAPQASPLDLVTAVLAPTAPIMPPFNGTSPAEVHTWVDTFEKVMIHHSSHLTAKAGDKHRASTFALYIARGTPAEIWWRGLGPAVQESWAQIRAVLNVKWVCPEPEVTKTLDYWRDFNSLKVTLDDLVRLIPLSTGGVRWGYRDWIDKVEAAGEASGSAPDVLIATVIASLLPADITNLVPPAAPDWPTFCAMVRSLLPETVKERVREAREKIAQREATALLLERTKEIEQRLAEQEQRHAARGRGYVPSQTPPPGYRPRDHSSSPRRQGDGWFFGAVPASNAPATPGRQRIPAQRPPSPTPSPTPLNMQRPLGSPAPIPTTPQRRPREQVPQTPGTLPGAVGCTRCGMGEHSQYTCMGKPLPEAEQRWREGERRRAYQSARGTYSAQQRTPHAQQLVDAYYYSDDGNSDYPAVYSLNDADEDDELDFVRGIAYGADQGNGDGVAH</sequence>
<accession>J0CYL5</accession>
<reference evidence="3" key="1">
    <citation type="journal article" date="2012" name="Science">
        <title>The Paleozoic origin of enzymatic lignin decomposition reconstructed from 31 fungal genomes.</title>
        <authorList>
            <person name="Floudas D."/>
            <person name="Binder M."/>
            <person name="Riley R."/>
            <person name="Barry K."/>
            <person name="Blanchette R.A."/>
            <person name="Henrissat B."/>
            <person name="Martinez A.T."/>
            <person name="Otillar R."/>
            <person name="Spatafora J.W."/>
            <person name="Yadav J.S."/>
            <person name="Aerts A."/>
            <person name="Benoit I."/>
            <person name="Boyd A."/>
            <person name="Carlson A."/>
            <person name="Copeland A."/>
            <person name="Coutinho P.M."/>
            <person name="de Vries R.P."/>
            <person name="Ferreira P."/>
            <person name="Findley K."/>
            <person name="Foster B."/>
            <person name="Gaskell J."/>
            <person name="Glotzer D."/>
            <person name="Gorecki P."/>
            <person name="Heitman J."/>
            <person name="Hesse C."/>
            <person name="Hori C."/>
            <person name="Igarashi K."/>
            <person name="Jurgens J.A."/>
            <person name="Kallen N."/>
            <person name="Kersten P."/>
            <person name="Kohler A."/>
            <person name="Kuees U."/>
            <person name="Kumar T.K.A."/>
            <person name="Kuo A."/>
            <person name="LaButti K."/>
            <person name="Larrondo L.F."/>
            <person name="Lindquist E."/>
            <person name="Ling A."/>
            <person name="Lombard V."/>
            <person name="Lucas S."/>
            <person name="Lundell T."/>
            <person name="Martin R."/>
            <person name="McLaughlin D.J."/>
            <person name="Morgenstern I."/>
            <person name="Morin E."/>
            <person name="Murat C."/>
            <person name="Nagy L.G."/>
            <person name="Nolan M."/>
            <person name="Ohm R.A."/>
            <person name="Patyshakuliyeva A."/>
            <person name="Rokas A."/>
            <person name="Ruiz-Duenas F.J."/>
            <person name="Sabat G."/>
            <person name="Salamov A."/>
            <person name="Samejima M."/>
            <person name="Schmutz J."/>
            <person name="Slot J.C."/>
            <person name="St John F."/>
            <person name="Stenlid J."/>
            <person name="Sun H."/>
            <person name="Sun S."/>
            <person name="Syed K."/>
            <person name="Tsang A."/>
            <person name="Wiebenga A."/>
            <person name="Young D."/>
            <person name="Pisabarro A."/>
            <person name="Eastwood D.C."/>
            <person name="Martin F."/>
            <person name="Cullen D."/>
            <person name="Grigoriev I.V."/>
            <person name="Hibbett D.S."/>
        </authorList>
    </citation>
    <scope>NUCLEOTIDE SEQUENCE [LARGE SCALE GENOMIC DNA]</scope>
    <source>
        <strain evidence="3">TFB10046</strain>
    </source>
</reference>
<feature type="region of interest" description="Disordered" evidence="1">
    <location>
        <begin position="260"/>
        <end position="365"/>
    </location>
</feature>
<evidence type="ECO:0000313" key="2">
    <source>
        <dbReference type="EMBL" id="EJD36398.1"/>
    </source>
</evidence>
<name>J0CYL5_AURST</name>
<evidence type="ECO:0000313" key="3">
    <source>
        <dbReference type="Proteomes" id="UP000006514"/>
    </source>
</evidence>
<protein>
    <submittedName>
        <fullName evidence="2">Uncharacterized protein</fullName>
    </submittedName>
</protein>
<dbReference type="AlphaFoldDB" id="J0CYL5"/>
<evidence type="ECO:0000256" key="1">
    <source>
        <dbReference type="SAM" id="MobiDB-lite"/>
    </source>
</evidence>
<dbReference type="InParanoid" id="J0CYL5"/>
<dbReference type="EMBL" id="JH687862">
    <property type="protein sequence ID" value="EJD36398.1"/>
    <property type="molecule type" value="Genomic_DNA"/>
</dbReference>